<evidence type="ECO:0000256" key="1">
    <source>
        <dbReference type="SAM" id="MobiDB-lite"/>
    </source>
</evidence>
<accession>A0A3S2VJL4</accession>
<dbReference type="AlphaFoldDB" id="A0A3S2VJL4"/>
<sequence length="176" mass="19297">MGCSHAVACPLFPLLRASLQGWRDHYCDSEDRWRDCARYQLSLTGERVPISLLPNGARARHLEEGDDGNRPGAAHPGQVPRQDPPPHAGPWQPETRSWSQPAPASPPEPSGHGIATPETMAQFGATPPSAPVWHHQPSPPPQVPQPSDGLARRGRRAPGSKRGWWTRFADWMRGPA</sequence>
<protein>
    <submittedName>
        <fullName evidence="2">Uncharacterized protein</fullName>
    </submittedName>
</protein>
<dbReference type="EMBL" id="RZYA01000003">
    <property type="protein sequence ID" value="RVU27402.1"/>
    <property type="molecule type" value="Genomic_DNA"/>
</dbReference>
<comment type="caution">
    <text evidence="2">The sequence shown here is derived from an EMBL/GenBank/DDBJ whole genome shotgun (WGS) entry which is preliminary data.</text>
</comment>
<proteinExistence type="predicted"/>
<gene>
    <name evidence="2" type="ORF">EOT10_09570</name>
</gene>
<organism evidence="2 3">
    <name type="scientific">Streptomyces antnestii</name>
    <dbReference type="NCBI Taxonomy" id="2494256"/>
    <lineage>
        <taxon>Bacteria</taxon>
        <taxon>Bacillati</taxon>
        <taxon>Actinomycetota</taxon>
        <taxon>Actinomycetes</taxon>
        <taxon>Kitasatosporales</taxon>
        <taxon>Streptomycetaceae</taxon>
        <taxon>Streptomyces</taxon>
    </lineage>
</organism>
<evidence type="ECO:0000313" key="3">
    <source>
        <dbReference type="Proteomes" id="UP000283128"/>
    </source>
</evidence>
<evidence type="ECO:0000313" key="2">
    <source>
        <dbReference type="EMBL" id="RVU27402.1"/>
    </source>
</evidence>
<dbReference type="Proteomes" id="UP000283128">
    <property type="component" value="Unassembled WGS sequence"/>
</dbReference>
<name>A0A3S2VJL4_9ACTN</name>
<feature type="region of interest" description="Disordered" evidence="1">
    <location>
        <begin position="61"/>
        <end position="162"/>
    </location>
</feature>
<keyword evidence="3" id="KW-1185">Reference proteome</keyword>
<dbReference type="OrthoDB" id="5521002at2"/>
<reference evidence="2 3" key="1">
    <citation type="submission" date="2019-01" db="EMBL/GenBank/DDBJ databases">
        <title>Genome sequences of Streptomyces and Rhizobium isolates collected from root and soil.</title>
        <authorList>
            <person name="Chhettri S."/>
            <person name="Sevigny J.L."/>
            <person name="Sen A."/>
            <person name="Ennis N."/>
            <person name="Tisa L."/>
        </authorList>
    </citation>
    <scope>NUCLEOTIDE SEQUENCE [LARGE SCALE GENOMIC DNA]</scope>
    <source>
        <strain evidence="2 3">San01</strain>
    </source>
</reference>